<keyword evidence="2" id="KW-1185">Reference proteome</keyword>
<proteinExistence type="predicted"/>
<protein>
    <submittedName>
        <fullName evidence="1">Uncharacterized protein</fullName>
    </submittedName>
</protein>
<accession>A0ACC2SZK3</accession>
<evidence type="ECO:0000313" key="1">
    <source>
        <dbReference type="EMBL" id="KAJ9067707.1"/>
    </source>
</evidence>
<gene>
    <name evidence="1" type="ORF">DSO57_1036415</name>
</gene>
<reference evidence="1" key="1">
    <citation type="submission" date="2022-04" db="EMBL/GenBank/DDBJ databases">
        <title>Genome of the entomopathogenic fungus Entomophthora muscae.</title>
        <authorList>
            <person name="Elya C."/>
            <person name="Lovett B.R."/>
            <person name="Lee E."/>
            <person name="Macias A.M."/>
            <person name="Hajek A.E."/>
            <person name="De Bivort B.L."/>
            <person name="Kasson M.T."/>
            <person name="De Fine Licht H.H."/>
            <person name="Stajich J.E."/>
        </authorList>
    </citation>
    <scope>NUCLEOTIDE SEQUENCE</scope>
    <source>
        <strain evidence="1">Berkeley</strain>
    </source>
</reference>
<dbReference type="Proteomes" id="UP001165960">
    <property type="component" value="Unassembled WGS sequence"/>
</dbReference>
<organism evidence="1 2">
    <name type="scientific">Entomophthora muscae</name>
    <dbReference type="NCBI Taxonomy" id="34485"/>
    <lineage>
        <taxon>Eukaryota</taxon>
        <taxon>Fungi</taxon>
        <taxon>Fungi incertae sedis</taxon>
        <taxon>Zoopagomycota</taxon>
        <taxon>Entomophthoromycotina</taxon>
        <taxon>Entomophthoromycetes</taxon>
        <taxon>Entomophthorales</taxon>
        <taxon>Entomophthoraceae</taxon>
        <taxon>Entomophthora</taxon>
    </lineage>
</organism>
<comment type="caution">
    <text evidence="1">The sequence shown here is derived from an EMBL/GenBank/DDBJ whole genome shotgun (WGS) entry which is preliminary data.</text>
</comment>
<name>A0ACC2SZK3_9FUNG</name>
<sequence>MKEIPSTPPLPSVLSAQDFSKLGFVYITALGLANQVVPHAGSWRPLATAAQPASPVGVQLDSGMSHDSCLDLLFVNASLALPSLLWSFYLHISKGEYSLPLFTLKVLKEGVVYWINTKGVLKMFMPMSEKLLHTSIECVKL</sequence>
<dbReference type="EMBL" id="QTSX02003900">
    <property type="protein sequence ID" value="KAJ9067707.1"/>
    <property type="molecule type" value="Genomic_DNA"/>
</dbReference>
<evidence type="ECO:0000313" key="2">
    <source>
        <dbReference type="Proteomes" id="UP001165960"/>
    </source>
</evidence>